<dbReference type="SUPFAM" id="SSF53474">
    <property type="entry name" value="alpha/beta-Hydrolases"/>
    <property type="match status" value="1"/>
</dbReference>
<comment type="similarity">
    <text evidence="1">Belongs to the NDRG family.</text>
</comment>
<dbReference type="Gene3D" id="3.40.50.1820">
    <property type="entry name" value="alpha/beta hydrolase"/>
    <property type="match status" value="1"/>
</dbReference>
<dbReference type="PANTHER" id="PTHR11034">
    <property type="entry name" value="N-MYC DOWNSTREAM REGULATED"/>
    <property type="match status" value="1"/>
</dbReference>
<evidence type="ECO:0000256" key="2">
    <source>
        <dbReference type="SAM" id="MobiDB-lite"/>
    </source>
</evidence>
<organism evidence="3 4">
    <name type="scientific">Nothobranchius furzeri</name>
    <name type="common">Turquoise killifish</name>
    <dbReference type="NCBI Taxonomy" id="105023"/>
    <lineage>
        <taxon>Eukaryota</taxon>
        <taxon>Metazoa</taxon>
        <taxon>Chordata</taxon>
        <taxon>Craniata</taxon>
        <taxon>Vertebrata</taxon>
        <taxon>Euteleostomi</taxon>
        <taxon>Actinopterygii</taxon>
        <taxon>Neopterygii</taxon>
        <taxon>Teleostei</taxon>
        <taxon>Neoteleostei</taxon>
        <taxon>Acanthomorphata</taxon>
        <taxon>Ovalentaria</taxon>
        <taxon>Atherinomorphae</taxon>
        <taxon>Cyprinodontiformes</taxon>
        <taxon>Nothobranchiidae</taxon>
        <taxon>Nothobranchius</taxon>
    </lineage>
</organism>
<gene>
    <name evidence="3" type="primary">LOC107396184</name>
</gene>
<dbReference type="InterPro" id="IPR029058">
    <property type="entry name" value="AB_hydrolase_fold"/>
</dbReference>
<evidence type="ECO:0008006" key="5">
    <source>
        <dbReference type="Google" id="ProtNLM"/>
    </source>
</evidence>
<evidence type="ECO:0000256" key="1">
    <source>
        <dbReference type="ARBA" id="ARBA00005598"/>
    </source>
</evidence>
<dbReference type="InterPro" id="IPR004142">
    <property type="entry name" value="NDRG"/>
</dbReference>
<dbReference type="AlphaFoldDB" id="A0A8C6PL38"/>
<dbReference type="Proteomes" id="UP000694548">
    <property type="component" value="Unassembled WGS sequence"/>
</dbReference>
<evidence type="ECO:0000313" key="4">
    <source>
        <dbReference type="Proteomes" id="UP000694548"/>
    </source>
</evidence>
<name>A0A8C6PL38_NOTFU</name>
<accession>A0A8C6PL38</accession>
<evidence type="ECO:0000313" key="3">
    <source>
        <dbReference type="Ensembl" id="ENSNFUP00015044710.1"/>
    </source>
</evidence>
<dbReference type="GeneTree" id="ENSGT00950000182872"/>
<keyword evidence="4" id="KW-1185">Reference proteome</keyword>
<feature type="compositionally biased region" description="Basic and acidic residues" evidence="2">
    <location>
        <begin position="369"/>
        <end position="399"/>
    </location>
</feature>
<dbReference type="Pfam" id="PF03096">
    <property type="entry name" value="Ndr"/>
    <property type="match status" value="2"/>
</dbReference>
<reference evidence="3" key="1">
    <citation type="submission" date="2025-08" db="UniProtKB">
        <authorList>
            <consortium name="Ensembl"/>
        </authorList>
    </citation>
    <scope>IDENTIFICATION</scope>
</reference>
<protein>
    <recommendedName>
        <fullName evidence="5">N-myc downstream regulated gene 1b</fullName>
    </recommendedName>
</protein>
<feature type="compositionally biased region" description="Polar residues" evidence="2">
    <location>
        <begin position="400"/>
        <end position="419"/>
    </location>
</feature>
<sequence length="419" mass="46075">MVLEETDNDSVFEPQVTDEYVETQFGDVHCVMMGTVKANRPVILTFPDVGLNHKSCFETLFNHEDMHEIVRHFAVCHVEAPGQQEGAKTLPAASVNHLPSSTLCFPHFLVVVVLVPVSHGRIFCFLFNDKFDLSPLRYPYPSMEQLSEVLPGVLKHFGLRSVIGLGVGAGAYILARFALNYPDLVDGVVLININPNSESLMDTVTSKITDWTYTLPDKILANLLGKEELQTNQDLVATYRHYITATMNEANVSQFLRSYSNRSALEVERPVPEGNINVRTLKCSSLLVVGDNSPAVEAVVDCNSKLNPTKTTLLKMADCGGLPQVDQPAKVIEALKYFIQGLGYLSSASMTRLRSRTASGSSTASFDGPRSRAHTDELQRGRIHSHGAEEKRGRARTDISMESVSTVNQSVSKSTEVAC</sequence>
<feature type="region of interest" description="Disordered" evidence="2">
    <location>
        <begin position="359"/>
        <end position="419"/>
    </location>
</feature>
<proteinExistence type="inferred from homology"/>
<dbReference type="Ensembl" id="ENSNFUT00015046656.1">
    <property type="protein sequence ID" value="ENSNFUP00015044710.1"/>
    <property type="gene ID" value="ENSNFUG00015021072.1"/>
</dbReference>
<reference evidence="3" key="2">
    <citation type="submission" date="2025-09" db="UniProtKB">
        <authorList>
            <consortium name="Ensembl"/>
        </authorList>
    </citation>
    <scope>IDENTIFICATION</scope>
</reference>